<dbReference type="Proteomes" id="UP001140234">
    <property type="component" value="Unassembled WGS sequence"/>
</dbReference>
<gene>
    <name evidence="1" type="ORF">IWQ57_001205</name>
</gene>
<evidence type="ECO:0000313" key="1">
    <source>
        <dbReference type="EMBL" id="KAJ2773639.1"/>
    </source>
</evidence>
<sequence>MNALDTSDDPMASWDLEEVAAAIDQGTAYDDGVASLHVMVFVNGRRISVVGNPITSPVTFSSFVIACVGKPSAGKSSFLNAVTDATAKVGNFPFTTIEPNQGIAYYPVACPCQTHGLTCKPRHGWCEGGRRHVPVRLLDVAGLVPGASEGRGLGNQFLDDLRTAHVLIHVVDASGTTDDNGRETKGYDPVDDIQWLRGEIEAWIFGNLDRRWGGVVRRHVATKSTAVDSLHAQLGGYGTAREVVQRTVDAVARGALIESGESLEKWTPADLREFVREFVDQRFPTIVALNKIDMPDADKNIAAILRRYKRQPGRPLRDGISEDNIVLTSALSECLLRKLARQKFIAYATGDDDFRTSEDDAELRALDDKTQRRLNNLRDLVLFRYGSTGVQDVITRAVESVGLVPAFPVKSFSGDAVLRDCVLVRPGTTVRELARRLHHQLDENYAGAETVGAIQLAEDEPIVAGKTNII</sequence>
<organism evidence="1 2">
    <name type="scientific">Coemansia nantahalensis</name>
    <dbReference type="NCBI Taxonomy" id="2789366"/>
    <lineage>
        <taxon>Eukaryota</taxon>
        <taxon>Fungi</taxon>
        <taxon>Fungi incertae sedis</taxon>
        <taxon>Zoopagomycota</taxon>
        <taxon>Kickxellomycotina</taxon>
        <taxon>Kickxellomycetes</taxon>
        <taxon>Kickxellales</taxon>
        <taxon>Kickxellaceae</taxon>
        <taxon>Coemansia</taxon>
    </lineage>
</organism>
<proteinExistence type="predicted"/>
<dbReference type="EMBL" id="JANBUJ010000198">
    <property type="protein sequence ID" value="KAJ2773639.1"/>
    <property type="molecule type" value="Genomic_DNA"/>
</dbReference>
<keyword evidence="2" id="KW-1185">Reference proteome</keyword>
<accession>A0ACC1K5E8</accession>
<evidence type="ECO:0000313" key="2">
    <source>
        <dbReference type="Proteomes" id="UP001140234"/>
    </source>
</evidence>
<comment type="caution">
    <text evidence="1">The sequence shown here is derived from an EMBL/GenBank/DDBJ whole genome shotgun (WGS) entry which is preliminary data.</text>
</comment>
<reference evidence="1" key="1">
    <citation type="submission" date="2022-07" db="EMBL/GenBank/DDBJ databases">
        <title>Phylogenomic reconstructions and comparative analyses of Kickxellomycotina fungi.</title>
        <authorList>
            <person name="Reynolds N.K."/>
            <person name="Stajich J.E."/>
            <person name="Barry K."/>
            <person name="Grigoriev I.V."/>
            <person name="Crous P."/>
            <person name="Smith M.E."/>
        </authorList>
    </citation>
    <scope>NUCLEOTIDE SEQUENCE</scope>
    <source>
        <strain evidence="1">CBS 109366</strain>
    </source>
</reference>
<feature type="non-terminal residue" evidence="1">
    <location>
        <position position="470"/>
    </location>
</feature>
<name>A0ACC1K5E8_9FUNG</name>
<protein>
    <submittedName>
        <fullName evidence="1">Uncharacterized protein</fullName>
    </submittedName>
</protein>